<dbReference type="Gene3D" id="2.60.40.2230">
    <property type="entry name" value="Uncharacterised protein YcnI-like PF07987, DUF1775"/>
    <property type="match status" value="1"/>
</dbReference>
<sequence>MKTPDGWTYTATADGWTVAGPALAPGAAAEYSVKLRQLPATTSVVFKTLVDYSDGHTDRWIEIPQGDSKPEHPAPSSRCAPPRPARPRCPPRRRRAPPPPPRPRRASPPPSP</sequence>
<evidence type="ECO:0000313" key="3">
    <source>
        <dbReference type="EMBL" id="KDN86545.1"/>
    </source>
</evidence>
<dbReference type="HOGENOM" id="CLU_2142529_0_0_11"/>
<feature type="compositionally biased region" description="Basic residues" evidence="1">
    <location>
        <begin position="85"/>
        <end position="96"/>
    </location>
</feature>
<organism evidence="3 4">
    <name type="scientific">Kitasatospora cheerisanensis KCTC 2395</name>
    <dbReference type="NCBI Taxonomy" id="1348663"/>
    <lineage>
        <taxon>Bacteria</taxon>
        <taxon>Bacillati</taxon>
        <taxon>Actinomycetota</taxon>
        <taxon>Actinomycetes</taxon>
        <taxon>Kitasatosporales</taxon>
        <taxon>Streptomycetaceae</taxon>
        <taxon>Kitasatospora</taxon>
    </lineage>
</organism>
<dbReference type="Proteomes" id="UP000027178">
    <property type="component" value="Unassembled WGS sequence"/>
</dbReference>
<feature type="region of interest" description="Disordered" evidence="1">
    <location>
        <begin position="55"/>
        <end position="112"/>
    </location>
</feature>
<dbReference type="EMBL" id="JNBY01000068">
    <property type="protein sequence ID" value="KDN86545.1"/>
    <property type="molecule type" value="Genomic_DNA"/>
</dbReference>
<keyword evidence="4" id="KW-1185">Reference proteome</keyword>
<dbReference type="AlphaFoldDB" id="A0A066Z8N9"/>
<evidence type="ECO:0000313" key="4">
    <source>
        <dbReference type="Proteomes" id="UP000027178"/>
    </source>
</evidence>
<feature type="domain" description="YncI copper-binding" evidence="2">
    <location>
        <begin position="16"/>
        <end position="76"/>
    </location>
</feature>
<feature type="compositionally biased region" description="Pro residues" evidence="1">
    <location>
        <begin position="97"/>
        <end position="112"/>
    </location>
</feature>
<dbReference type="PATRIC" id="fig|1348663.4.peg.1579"/>
<proteinExistence type="predicted"/>
<accession>A0A066Z8N9</accession>
<dbReference type="InterPro" id="IPR012533">
    <property type="entry name" value="YcnI-copper_dom"/>
</dbReference>
<dbReference type="InterPro" id="IPR038507">
    <property type="entry name" value="YcnI-like_sf"/>
</dbReference>
<dbReference type="eggNOG" id="COG4549">
    <property type="taxonomic scope" value="Bacteria"/>
</dbReference>
<protein>
    <recommendedName>
        <fullName evidence="2">YncI copper-binding domain-containing protein</fullName>
    </recommendedName>
</protein>
<dbReference type="Pfam" id="PF07987">
    <property type="entry name" value="DUF1775"/>
    <property type="match status" value="1"/>
</dbReference>
<evidence type="ECO:0000256" key="1">
    <source>
        <dbReference type="SAM" id="MobiDB-lite"/>
    </source>
</evidence>
<reference evidence="3 4" key="1">
    <citation type="submission" date="2014-05" db="EMBL/GenBank/DDBJ databases">
        <title>Draft Genome Sequence of Kitasatospora cheerisanensis KCTC 2395.</title>
        <authorList>
            <person name="Nam D.H."/>
        </authorList>
    </citation>
    <scope>NUCLEOTIDE SEQUENCE [LARGE SCALE GENOMIC DNA]</scope>
    <source>
        <strain evidence="3 4">KCTC 2395</strain>
    </source>
</reference>
<dbReference type="RefSeq" id="WP_051652857.1">
    <property type="nucleotide sequence ID" value="NZ_KK853997.1"/>
</dbReference>
<gene>
    <name evidence="3" type="ORF">KCH_16410</name>
</gene>
<comment type="caution">
    <text evidence="3">The sequence shown here is derived from an EMBL/GenBank/DDBJ whole genome shotgun (WGS) entry which is preliminary data.</text>
</comment>
<evidence type="ECO:0000259" key="2">
    <source>
        <dbReference type="Pfam" id="PF07987"/>
    </source>
</evidence>
<name>A0A066Z8N9_9ACTN</name>